<proteinExistence type="predicted"/>
<protein>
    <submittedName>
        <fullName evidence="1">Uncharacterized protein</fullName>
    </submittedName>
</protein>
<dbReference type="InterPro" id="IPR038763">
    <property type="entry name" value="DHH_sf"/>
</dbReference>
<dbReference type="Gene3D" id="3.10.310.30">
    <property type="match status" value="1"/>
</dbReference>
<accession>A0A3G4ZZM4</accession>
<evidence type="ECO:0000313" key="1">
    <source>
        <dbReference type="EMBL" id="AYV78809.1"/>
    </source>
</evidence>
<dbReference type="SUPFAM" id="SSF64182">
    <property type="entry name" value="DHH phosphoesterases"/>
    <property type="match status" value="1"/>
</dbReference>
<dbReference type="EMBL" id="MK072100">
    <property type="protein sequence ID" value="AYV78809.1"/>
    <property type="molecule type" value="Genomic_DNA"/>
</dbReference>
<gene>
    <name evidence="1" type="ORF">Edafosvirus35_6</name>
</gene>
<organism evidence="1">
    <name type="scientific">Edafosvirus sp</name>
    <dbReference type="NCBI Taxonomy" id="2487765"/>
    <lineage>
        <taxon>Viruses</taxon>
        <taxon>Varidnaviria</taxon>
        <taxon>Bamfordvirae</taxon>
        <taxon>Nucleocytoviricota</taxon>
        <taxon>Megaviricetes</taxon>
        <taxon>Imitervirales</taxon>
        <taxon>Mimiviridae</taxon>
        <taxon>Klosneuvirinae</taxon>
    </lineage>
</organism>
<sequence>MELEKYDRKNPFIVVSHGNCIDGGFSNYVTCIGLTAMGFNIAKQIPYFHNMDNFSKHMDTIDGKYVMFLDVTPLPQDYINMQKRNTIVSFIDHHPIDSKKEPGKSQLELFKKDKCNYISITDRSQCGTTLACHVFNPSLLSNPLVHHINKFDNCFLDNPITKSVGIYNRFHMNDENFYEKILGKPFIDIVKEGQILEEADQKKVSEFIKNGITYELTIESDKKVKIMETLVDDELYANSVADEFYNTSGNDEKTIVITRFYPLRGGTKFSFRSKEIDGINNLTANDMASRVGGGGHKHSSGYLHKDKLVDSFVELIK</sequence>
<reference evidence="1" key="1">
    <citation type="submission" date="2018-10" db="EMBL/GenBank/DDBJ databases">
        <title>Hidden diversity of soil giant viruses.</title>
        <authorList>
            <person name="Schulz F."/>
            <person name="Alteio L."/>
            <person name="Goudeau D."/>
            <person name="Ryan E.M."/>
            <person name="Malmstrom R.R."/>
            <person name="Blanchard J."/>
            <person name="Woyke T."/>
        </authorList>
    </citation>
    <scope>NUCLEOTIDE SEQUENCE</scope>
    <source>
        <strain evidence="1">EDV1</strain>
    </source>
</reference>
<name>A0A3G4ZZM4_9VIRU</name>